<evidence type="ECO:0000256" key="1">
    <source>
        <dbReference type="ARBA" id="ARBA00009018"/>
    </source>
</evidence>
<dbReference type="GO" id="GO:0005737">
    <property type="term" value="C:cytoplasm"/>
    <property type="evidence" value="ECO:0007669"/>
    <property type="project" value="UniProtKB-UniRule"/>
</dbReference>
<keyword evidence="6" id="KW-0808">Transferase</keyword>
<dbReference type="PANTHER" id="PTHR10695">
    <property type="entry name" value="DEPHOSPHO-COA KINASE-RELATED"/>
    <property type="match status" value="1"/>
</dbReference>
<dbReference type="GO" id="GO:0004140">
    <property type="term" value="F:dephospho-CoA kinase activity"/>
    <property type="evidence" value="ECO:0007669"/>
    <property type="project" value="UniProtKB-UniRule"/>
</dbReference>
<evidence type="ECO:0000313" key="7">
    <source>
        <dbReference type="Proteomes" id="UP000681075"/>
    </source>
</evidence>
<dbReference type="InterPro" id="IPR001977">
    <property type="entry name" value="Depp_CoAkinase"/>
</dbReference>
<dbReference type="PROSITE" id="PS51219">
    <property type="entry name" value="DPCK"/>
    <property type="match status" value="1"/>
</dbReference>
<dbReference type="NCBIfam" id="TIGR00152">
    <property type="entry name" value="dephospho-CoA kinase"/>
    <property type="match status" value="1"/>
</dbReference>
<dbReference type="SUPFAM" id="SSF52540">
    <property type="entry name" value="P-loop containing nucleoside triphosphate hydrolases"/>
    <property type="match status" value="1"/>
</dbReference>
<accession>A0A8S8XB93</accession>
<evidence type="ECO:0000256" key="4">
    <source>
        <dbReference type="ARBA" id="ARBA00022993"/>
    </source>
</evidence>
<gene>
    <name evidence="6" type="primary">coaE</name>
    <name evidence="6" type="ORF">TMPK1_29700</name>
</gene>
<dbReference type="Gene3D" id="3.40.50.300">
    <property type="entry name" value="P-loop containing nucleotide triphosphate hydrolases"/>
    <property type="match status" value="1"/>
</dbReference>
<keyword evidence="3" id="KW-0067">ATP-binding</keyword>
<keyword evidence="6" id="KW-0418">Kinase</keyword>
<proteinExistence type="inferred from homology"/>
<evidence type="ECO:0000256" key="5">
    <source>
        <dbReference type="NCBIfam" id="TIGR00152"/>
    </source>
</evidence>
<protein>
    <recommendedName>
        <fullName evidence="5">Dephospho-CoA kinase</fullName>
        <ecNumber evidence="5">2.7.1.24</ecNumber>
    </recommendedName>
</protein>
<name>A0A8S8XB93_9PROT</name>
<evidence type="ECO:0000313" key="6">
    <source>
        <dbReference type="EMBL" id="GIL40733.1"/>
    </source>
</evidence>
<evidence type="ECO:0000256" key="3">
    <source>
        <dbReference type="ARBA" id="ARBA00022840"/>
    </source>
</evidence>
<organism evidence="6 7">
    <name type="scientific">Roseiterribacter gracilis</name>
    <dbReference type="NCBI Taxonomy" id="2812848"/>
    <lineage>
        <taxon>Bacteria</taxon>
        <taxon>Pseudomonadati</taxon>
        <taxon>Pseudomonadota</taxon>
        <taxon>Alphaproteobacteria</taxon>
        <taxon>Rhodospirillales</taxon>
        <taxon>Roseiterribacteraceae</taxon>
        <taxon>Roseiterribacter</taxon>
    </lineage>
</organism>
<dbReference type="EMBL" id="BOPV01000001">
    <property type="protein sequence ID" value="GIL40733.1"/>
    <property type="molecule type" value="Genomic_DNA"/>
</dbReference>
<reference evidence="6" key="1">
    <citation type="submission" date="2021-02" db="EMBL/GenBank/DDBJ databases">
        <title>Genome sequence of Rhodospirillales sp. strain TMPK1 isolated from soil.</title>
        <authorList>
            <person name="Nakai R."/>
            <person name="Kusada H."/>
            <person name="Tamaki H."/>
        </authorList>
    </citation>
    <scope>NUCLEOTIDE SEQUENCE</scope>
    <source>
        <strain evidence="6">TMPK1</strain>
    </source>
</reference>
<evidence type="ECO:0000256" key="2">
    <source>
        <dbReference type="ARBA" id="ARBA00022741"/>
    </source>
</evidence>
<keyword evidence="2" id="KW-0547">Nucleotide-binding</keyword>
<dbReference type="Pfam" id="PF01121">
    <property type="entry name" value="CoaE"/>
    <property type="match status" value="1"/>
</dbReference>
<dbReference type="PANTHER" id="PTHR10695:SF46">
    <property type="entry name" value="BIFUNCTIONAL COENZYME A SYNTHASE-RELATED"/>
    <property type="match status" value="1"/>
</dbReference>
<dbReference type="GO" id="GO:0005524">
    <property type="term" value="F:ATP binding"/>
    <property type="evidence" value="ECO:0007669"/>
    <property type="project" value="UniProtKB-KW"/>
</dbReference>
<dbReference type="GO" id="GO:0015937">
    <property type="term" value="P:coenzyme A biosynthetic process"/>
    <property type="evidence" value="ECO:0007669"/>
    <property type="project" value="UniProtKB-UniRule"/>
</dbReference>
<dbReference type="CDD" id="cd02022">
    <property type="entry name" value="DPCK"/>
    <property type="match status" value="1"/>
</dbReference>
<keyword evidence="7" id="KW-1185">Reference proteome</keyword>
<comment type="similarity">
    <text evidence="1">Belongs to the CoaE family.</text>
</comment>
<comment type="caution">
    <text evidence="6">The sequence shown here is derived from an EMBL/GenBank/DDBJ whole genome shotgun (WGS) entry which is preliminary data.</text>
</comment>
<dbReference type="Proteomes" id="UP000681075">
    <property type="component" value="Unassembled WGS sequence"/>
</dbReference>
<sequence length="185" mass="20649">MHDSDASVHRLLGPNGRAVPAIDKEFPGVVTGNEVDRAALGARVFGDRDALVRLEAIVHPLVRQDTKRFLLQAARRGAKLVALDVPLLFEGGLWREVDFILVTSAPRFLQLQRALRRPGMNADKLHGIVARQTSDTVRRRHADLVLSTGQPRGVTLRLLRRALGEAKNRPARCWPPRAYVPKRKL</sequence>
<dbReference type="EC" id="2.7.1.24" evidence="5"/>
<dbReference type="AlphaFoldDB" id="A0A8S8XB93"/>
<keyword evidence="4" id="KW-0173">Coenzyme A biosynthesis</keyword>
<dbReference type="InterPro" id="IPR027417">
    <property type="entry name" value="P-loop_NTPase"/>
</dbReference>